<evidence type="ECO:0000259" key="11">
    <source>
        <dbReference type="SMART" id="SM01003"/>
    </source>
</evidence>
<dbReference type="SMART" id="SM01003">
    <property type="entry name" value="AlaDh_PNT_N"/>
    <property type="match status" value="1"/>
</dbReference>
<feature type="compositionally biased region" description="Low complexity" evidence="9">
    <location>
        <begin position="398"/>
        <end position="415"/>
    </location>
</feature>
<dbReference type="InterPro" id="IPR007698">
    <property type="entry name" value="AlaDH/PNT_NAD(H)-bd"/>
</dbReference>
<dbReference type="SUPFAM" id="SSF52283">
    <property type="entry name" value="Formate/glycerate dehydrogenase catalytic domain-like"/>
    <property type="match status" value="1"/>
</dbReference>
<dbReference type="GO" id="GO:0016491">
    <property type="term" value="F:oxidoreductase activity"/>
    <property type="evidence" value="ECO:0007669"/>
    <property type="project" value="InterPro"/>
</dbReference>
<dbReference type="GO" id="GO:0006740">
    <property type="term" value="P:NADPH regeneration"/>
    <property type="evidence" value="ECO:0007669"/>
    <property type="project" value="TreeGrafter"/>
</dbReference>
<protein>
    <recommendedName>
        <fullName evidence="3">proton-translocating NAD(P)(+) transhydrogenase</fullName>
        <ecNumber evidence="3">7.1.1.1</ecNumber>
    </recommendedName>
</protein>
<comment type="similarity">
    <text evidence="2">Belongs to the AlaDH/PNT family.</text>
</comment>
<evidence type="ECO:0000256" key="2">
    <source>
        <dbReference type="ARBA" id="ARBA00005689"/>
    </source>
</evidence>
<keyword evidence="4" id="KW-0547">Nucleotide-binding</keyword>
<dbReference type="OrthoDB" id="9804592at2"/>
<name>A0A3E0VAS3_9MICO</name>
<sequence length="428" mass="43632">MAATATPSPSALRVGVLTETEEGEHRVALDPGAVAKLVKAGRTVHIESGAGEAASFTDEAYTTAGATIQTRASILKHSQVIAVVRTPDDKLVAALTKDQAVVGLLNPLNRPDMIRELTKRGVTTIAFEFVPRTLSRAQSMDALSSQSSAAGYRAAIVAAYVFGRYLPMMITASGTATPAKVIVIGAGVAGLQAIATARRLGAVVTGYDIRDASRQEVESLGAKFLTSSVAKGSAAGGYARVMTDNEKATQQKELDDALADFDVIITTAKVPGHAPPELVSAATLKTLRAGSVCIDLGSSSLGGNVAGSAEGKTTVTKGGVTLVGGGELAADLPASASQMYARNVVAVLDSLAPEGEIVIDPTDEVHQGIVVGHDGEVTNAAMRKVLKLDALPDATKVSAPTADAPKADAPASNAPTSSVPDDTTKKAA</sequence>
<keyword evidence="6" id="KW-1278">Translocase</keyword>
<dbReference type="EMBL" id="NBXA01000048">
    <property type="protein sequence ID" value="RFA06839.1"/>
    <property type="molecule type" value="Genomic_DNA"/>
</dbReference>
<dbReference type="SUPFAM" id="SSF51735">
    <property type="entry name" value="NAD(P)-binding Rossmann-fold domains"/>
    <property type="match status" value="1"/>
</dbReference>
<evidence type="ECO:0000256" key="4">
    <source>
        <dbReference type="ARBA" id="ARBA00022741"/>
    </source>
</evidence>
<evidence type="ECO:0000256" key="6">
    <source>
        <dbReference type="ARBA" id="ARBA00022967"/>
    </source>
</evidence>
<keyword evidence="5" id="KW-0521">NADP</keyword>
<evidence type="ECO:0000256" key="9">
    <source>
        <dbReference type="SAM" id="MobiDB-lite"/>
    </source>
</evidence>
<dbReference type="PANTHER" id="PTHR10160">
    <property type="entry name" value="NAD(P) TRANSHYDROGENASE"/>
    <property type="match status" value="1"/>
</dbReference>
<evidence type="ECO:0000256" key="1">
    <source>
        <dbReference type="ARBA" id="ARBA00003943"/>
    </source>
</evidence>
<feature type="domain" description="Alanine dehydrogenase/pyridine nucleotide transhydrogenase NAD(H)-binding" evidence="10">
    <location>
        <begin position="159"/>
        <end position="324"/>
    </location>
</feature>
<proteinExistence type="inferred from homology"/>
<comment type="catalytic activity">
    <reaction evidence="8">
        <text>NAD(+) + NADPH + H(+)(in) = NADH + NADP(+) + H(+)(out)</text>
        <dbReference type="Rhea" id="RHEA:47992"/>
        <dbReference type="ChEBI" id="CHEBI:15378"/>
        <dbReference type="ChEBI" id="CHEBI:57540"/>
        <dbReference type="ChEBI" id="CHEBI:57783"/>
        <dbReference type="ChEBI" id="CHEBI:57945"/>
        <dbReference type="ChEBI" id="CHEBI:58349"/>
        <dbReference type="EC" id="7.1.1.1"/>
    </reaction>
</comment>
<dbReference type="InterPro" id="IPR008143">
    <property type="entry name" value="Ala_DH/PNT_CS2"/>
</dbReference>
<dbReference type="PANTHER" id="PTHR10160:SF19">
    <property type="entry name" value="PROTON-TRANSLOCATING NAD(P)(+) TRANSHYDROGENASE"/>
    <property type="match status" value="1"/>
</dbReference>
<evidence type="ECO:0000313" key="13">
    <source>
        <dbReference type="Proteomes" id="UP000256709"/>
    </source>
</evidence>
<evidence type="ECO:0000256" key="7">
    <source>
        <dbReference type="ARBA" id="ARBA00023027"/>
    </source>
</evidence>
<dbReference type="GO" id="GO:0050661">
    <property type="term" value="F:NADP binding"/>
    <property type="evidence" value="ECO:0007669"/>
    <property type="project" value="TreeGrafter"/>
</dbReference>
<dbReference type="InterPro" id="IPR036291">
    <property type="entry name" value="NAD(P)-bd_dom_sf"/>
</dbReference>
<feature type="region of interest" description="Disordered" evidence="9">
    <location>
        <begin position="397"/>
        <end position="428"/>
    </location>
</feature>
<evidence type="ECO:0000256" key="3">
    <source>
        <dbReference type="ARBA" id="ARBA00012943"/>
    </source>
</evidence>
<dbReference type="GO" id="GO:0008750">
    <property type="term" value="F:proton-translocating NAD(P)+ transhydrogenase activity"/>
    <property type="evidence" value="ECO:0007669"/>
    <property type="project" value="UniProtKB-EC"/>
</dbReference>
<feature type="domain" description="Alanine dehydrogenase/pyridine nucleotide transhydrogenase N-terminal" evidence="11">
    <location>
        <begin position="15"/>
        <end position="150"/>
    </location>
</feature>
<accession>A0A3E0VAS3</accession>
<comment type="caution">
    <text evidence="12">The sequence shown here is derived from an EMBL/GenBank/DDBJ whole genome shotgun (WGS) entry which is preliminary data.</text>
</comment>
<dbReference type="GO" id="GO:0005886">
    <property type="term" value="C:plasma membrane"/>
    <property type="evidence" value="ECO:0007669"/>
    <property type="project" value="TreeGrafter"/>
</dbReference>
<dbReference type="Proteomes" id="UP000256709">
    <property type="component" value="Unassembled WGS sequence"/>
</dbReference>
<gene>
    <name evidence="12" type="ORF">B7R21_18205</name>
</gene>
<comment type="function">
    <text evidence="1">The transhydrogenation between NADH and NADP is coupled to respiration and ATP hydrolysis and functions as a proton pump across the membrane.</text>
</comment>
<dbReference type="PROSITE" id="PS00837">
    <property type="entry name" value="ALADH_PNT_2"/>
    <property type="match status" value="1"/>
</dbReference>
<dbReference type="InterPro" id="IPR007886">
    <property type="entry name" value="AlaDH/PNT_N"/>
</dbReference>
<reference evidence="12 13" key="1">
    <citation type="submission" date="2017-04" db="EMBL/GenBank/DDBJ databases">
        <title>Comparative genome analysis of Subtercola boreus.</title>
        <authorList>
            <person name="Cho Y.-J."/>
            <person name="Cho A."/>
            <person name="Kim O.-S."/>
            <person name="Lee J.-I."/>
        </authorList>
    </citation>
    <scope>NUCLEOTIDE SEQUENCE [LARGE SCALE GENOMIC DNA]</scope>
    <source>
        <strain evidence="12 13">P27444</strain>
    </source>
</reference>
<dbReference type="EC" id="7.1.1.1" evidence="3"/>
<dbReference type="CDD" id="cd05304">
    <property type="entry name" value="Rubrum_tdh"/>
    <property type="match status" value="1"/>
</dbReference>
<evidence type="ECO:0000256" key="5">
    <source>
        <dbReference type="ARBA" id="ARBA00022857"/>
    </source>
</evidence>
<dbReference type="SMART" id="SM01002">
    <property type="entry name" value="AlaDh_PNT_C"/>
    <property type="match status" value="1"/>
</dbReference>
<dbReference type="Gene3D" id="3.40.50.720">
    <property type="entry name" value="NAD(P)-binding Rossmann-like Domain"/>
    <property type="match status" value="2"/>
</dbReference>
<evidence type="ECO:0000313" key="12">
    <source>
        <dbReference type="EMBL" id="RFA06839.1"/>
    </source>
</evidence>
<keyword evidence="7" id="KW-0520">NAD</keyword>
<dbReference type="Pfam" id="PF01262">
    <property type="entry name" value="AlaDh_PNT_C"/>
    <property type="match status" value="1"/>
</dbReference>
<evidence type="ECO:0000259" key="10">
    <source>
        <dbReference type="SMART" id="SM01002"/>
    </source>
</evidence>
<dbReference type="Pfam" id="PF05222">
    <property type="entry name" value="AlaDh_PNT_N"/>
    <property type="match status" value="1"/>
</dbReference>
<dbReference type="AlphaFoldDB" id="A0A3E0VAS3"/>
<organism evidence="12 13">
    <name type="scientific">Subtercola boreus</name>
    <dbReference type="NCBI Taxonomy" id="120213"/>
    <lineage>
        <taxon>Bacteria</taxon>
        <taxon>Bacillati</taxon>
        <taxon>Actinomycetota</taxon>
        <taxon>Actinomycetes</taxon>
        <taxon>Micrococcales</taxon>
        <taxon>Microbacteriaceae</taxon>
        <taxon>Subtercola</taxon>
    </lineage>
</organism>
<evidence type="ECO:0000256" key="8">
    <source>
        <dbReference type="ARBA" id="ARBA00048202"/>
    </source>
</evidence>